<protein>
    <submittedName>
        <fullName evidence="3">Uncharacterized protein</fullName>
    </submittedName>
</protein>
<feature type="compositionally biased region" description="Basic and acidic residues" evidence="1">
    <location>
        <begin position="22"/>
        <end position="43"/>
    </location>
</feature>
<feature type="transmembrane region" description="Helical" evidence="2">
    <location>
        <begin position="525"/>
        <end position="546"/>
    </location>
</feature>
<sequence length="653" mass="75187">MNTSSDNERPFLGQGNHVRGTINEETHQTTHDQQETSISQDHKDFNSVSINDVSYNREGSMPKLKDDQASLLNPVTWLEQVSMGKYSSKLYHNGLSSHSNSACGIITLVSIFFITYGSWSLFKRAFVRDDPWVLEAPEIVDYTKWSLTGKSLNDYFAYGLEMPTIQYNTIFPLHWWYRINDDYWQENIQPGTQGREDFISAQLGIFLNQSYEGGISNVTQWIDMKNSFIQKPGTFQLDYSLRVRYFGLRNGDANRPVRGMVHMLFNETFDAFGGNRKQVISQIYELNRTSGYKQLQLMDCEQVTVKLYKYSESEANPFTPIGNAYSFDFSEDLATATFTFSPDVRYCSNFNNPQNVIDSVIKEGNAFKKQYSYYGSDDYGYSMGFALGLFDHWTQEGRRPDSMKLQVPTYQVRDAIQAPLKTLQTIEISNKSSPLTVRLNLVHLINDTSVTGSAWLDRLFYTLGLYYKTGTEIRETIHIQSIELVRTAYLQDKLSRLQTRQPDLLFEISPLITVLRVHTGSFLDMIAKIGGMIALAIILSIVLGFANQKLFERNLSKQLKQLKRKVHEDEEQPNDLDQGFDANDAESEEKLKVNLRQYFSFQTFVDTVERVQRLEREAKHRDEKIEKVKRELREQGLQNSPKTGQIGKKSKAH</sequence>
<dbReference type="EMBL" id="RRYP01006076">
    <property type="protein sequence ID" value="TNV81493.1"/>
    <property type="molecule type" value="Genomic_DNA"/>
</dbReference>
<dbReference type="Proteomes" id="UP000785679">
    <property type="component" value="Unassembled WGS sequence"/>
</dbReference>
<evidence type="ECO:0000313" key="3">
    <source>
        <dbReference type="EMBL" id="TNV81493.1"/>
    </source>
</evidence>
<keyword evidence="2" id="KW-0812">Transmembrane</keyword>
<comment type="caution">
    <text evidence="3">The sequence shown here is derived from an EMBL/GenBank/DDBJ whole genome shotgun (WGS) entry which is preliminary data.</text>
</comment>
<feature type="compositionally biased region" description="Basic and acidic residues" evidence="1">
    <location>
        <begin position="619"/>
        <end position="634"/>
    </location>
</feature>
<organism evidence="3 4">
    <name type="scientific">Halteria grandinella</name>
    <dbReference type="NCBI Taxonomy" id="5974"/>
    <lineage>
        <taxon>Eukaryota</taxon>
        <taxon>Sar</taxon>
        <taxon>Alveolata</taxon>
        <taxon>Ciliophora</taxon>
        <taxon>Intramacronucleata</taxon>
        <taxon>Spirotrichea</taxon>
        <taxon>Stichotrichia</taxon>
        <taxon>Sporadotrichida</taxon>
        <taxon>Halteriidae</taxon>
        <taxon>Halteria</taxon>
    </lineage>
</organism>
<keyword evidence="4" id="KW-1185">Reference proteome</keyword>
<feature type="region of interest" description="Disordered" evidence="1">
    <location>
        <begin position="1"/>
        <end position="43"/>
    </location>
</feature>
<reference evidence="3" key="1">
    <citation type="submission" date="2019-06" db="EMBL/GenBank/DDBJ databases">
        <authorList>
            <person name="Zheng W."/>
        </authorList>
    </citation>
    <scope>NUCLEOTIDE SEQUENCE</scope>
    <source>
        <strain evidence="3">QDHG01</strain>
    </source>
</reference>
<evidence type="ECO:0000256" key="2">
    <source>
        <dbReference type="SAM" id="Phobius"/>
    </source>
</evidence>
<feature type="region of interest" description="Disordered" evidence="1">
    <location>
        <begin position="619"/>
        <end position="653"/>
    </location>
</feature>
<dbReference type="AlphaFoldDB" id="A0A8J8NUQ3"/>
<keyword evidence="2" id="KW-0472">Membrane</keyword>
<evidence type="ECO:0000313" key="4">
    <source>
        <dbReference type="Proteomes" id="UP000785679"/>
    </source>
</evidence>
<keyword evidence="2" id="KW-1133">Transmembrane helix</keyword>
<name>A0A8J8NUQ3_HALGN</name>
<proteinExistence type="predicted"/>
<gene>
    <name evidence="3" type="ORF">FGO68_gene1048</name>
</gene>
<evidence type="ECO:0000256" key="1">
    <source>
        <dbReference type="SAM" id="MobiDB-lite"/>
    </source>
</evidence>
<accession>A0A8J8NUQ3</accession>